<gene>
    <name evidence="3" type="ORF">PISMIDRAFT_15760</name>
</gene>
<reference evidence="4" key="2">
    <citation type="submission" date="2015-01" db="EMBL/GenBank/DDBJ databases">
        <title>Evolutionary Origins and Diversification of the Mycorrhizal Mutualists.</title>
        <authorList>
            <consortium name="DOE Joint Genome Institute"/>
            <consortium name="Mycorrhizal Genomics Consortium"/>
            <person name="Kohler A."/>
            <person name="Kuo A."/>
            <person name="Nagy L.G."/>
            <person name="Floudas D."/>
            <person name="Copeland A."/>
            <person name="Barry K.W."/>
            <person name="Cichocki N."/>
            <person name="Veneault-Fourrey C."/>
            <person name="LaButti K."/>
            <person name="Lindquist E.A."/>
            <person name="Lipzen A."/>
            <person name="Lundell T."/>
            <person name="Morin E."/>
            <person name="Murat C."/>
            <person name="Riley R."/>
            <person name="Ohm R."/>
            <person name="Sun H."/>
            <person name="Tunlid A."/>
            <person name="Henrissat B."/>
            <person name="Grigoriev I.V."/>
            <person name="Hibbett D.S."/>
            <person name="Martin F."/>
        </authorList>
    </citation>
    <scope>NUCLEOTIDE SEQUENCE [LARGE SCALE GENOMIC DNA]</scope>
    <source>
        <strain evidence="4">441</strain>
    </source>
</reference>
<dbReference type="AlphaFoldDB" id="A0A0C9XVX2"/>
<proteinExistence type="predicted"/>
<dbReference type="STRING" id="765257.A0A0C9XVX2"/>
<feature type="compositionally biased region" description="Polar residues" evidence="1">
    <location>
        <begin position="198"/>
        <end position="211"/>
    </location>
</feature>
<protein>
    <recommendedName>
        <fullName evidence="2">Fungal-type protein kinase domain-containing protein</fullName>
    </recommendedName>
</protein>
<dbReference type="Proteomes" id="UP000054018">
    <property type="component" value="Unassembled WGS sequence"/>
</dbReference>
<dbReference type="EMBL" id="KN833854">
    <property type="protein sequence ID" value="KIK16550.1"/>
    <property type="molecule type" value="Genomic_DNA"/>
</dbReference>
<feature type="domain" description="Fungal-type protein kinase" evidence="2">
    <location>
        <begin position="16"/>
        <end position="57"/>
    </location>
</feature>
<dbReference type="GO" id="GO:0004672">
    <property type="term" value="F:protein kinase activity"/>
    <property type="evidence" value="ECO:0007669"/>
    <property type="project" value="InterPro"/>
</dbReference>
<sequence length="254" mass="27698">MHILSPDSGQSTLPCEIVVKDSWIDPLWKFTEGSILTKLNSAGVEGVPKLIHKQQVQAPYPSNPNLKYHIHVLSHLLTKPRGQQAMNFSSLAKLLVTFIDYVLIHKNVITKANILHRDISLLNLLLVSWNALEKDHSLKFLNNLPQATHQELLKKLVKLSCWGLLANWGYTVPLDAPCSGVDAAAQLDLTANATLYQSPEAGSSPLTSLSPDSEAPPMSPVDVPLNILMNAASDLGKDTVPVQALVIPITPMMA</sequence>
<keyword evidence="4" id="KW-1185">Reference proteome</keyword>
<name>A0A0C9XVX2_9AGAM</name>
<feature type="region of interest" description="Disordered" evidence="1">
    <location>
        <begin position="198"/>
        <end position="217"/>
    </location>
</feature>
<dbReference type="PROSITE" id="PS00109">
    <property type="entry name" value="PROTEIN_KINASE_TYR"/>
    <property type="match status" value="1"/>
</dbReference>
<dbReference type="Pfam" id="PF17667">
    <property type="entry name" value="Pkinase_fungal"/>
    <property type="match status" value="2"/>
</dbReference>
<dbReference type="HOGENOM" id="CLU_1094657_0_0_1"/>
<dbReference type="OrthoDB" id="5569250at2759"/>
<reference evidence="3 4" key="1">
    <citation type="submission" date="2014-04" db="EMBL/GenBank/DDBJ databases">
        <authorList>
            <consortium name="DOE Joint Genome Institute"/>
            <person name="Kuo A."/>
            <person name="Kohler A."/>
            <person name="Costa M.D."/>
            <person name="Nagy L.G."/>
            <person name="Floudas D."/>
            <person name="Copeland A."/>
            <person name="Barry K.W."/>
            <person name="Cichocki N."/>
            <person name="Veneault-Fourrey C."/>
            <person name="LaButti K."/>
            <person name="Lindquist E.A."/>
            <person name="Lipzen A."/>
            <person name="Lundell T."/>
            <person name="Morin E."/>
            <person name="Murat C."/>
            <person name="Sun H."/>
            <person name="Tunlid A."/>
            <person name="Henrissat B."/>
            <person name="Grigoriev I.V."/>
            <person name="Hibbett D.S."/>
            <person name="Martin F."/>
            <person name="Nordberg H.P."/>
            <person name="Cantor M.N."/>
            <person name="Hua S.X."/>
        </authorList>
    </citation>
    <scope>NUCLEOTIDE SEQUENCE [LARGE SCALE GENOMIC DNA]</scope>
    <source>
        <strain evidence="3 4">441</strain>
    </source>
</reference>
<accession>A0A0C9XVX2</accession>
<evidence type="ECO:0000313" key="4">
    <source>
        <dbReference type="Proteomes" id="UP000054018"/>
    </source>
</evidence>
<dbReference type="InterPro" id="IPR008266">
    <property type="entry name" value="Tyr_kinase_AS"/>
</dbReference>
<dbReference type="InterPro" id="IPR040976">
    <property type="entry name" value="Pkinase_fungal"/>
</dbReference>
<evidence type="ECO:0000313" key="3">
    <source>
        <dbReference type="EMBL" id="KIK16550.1"/>
    </source>
</evidence>
<evidence type="ECO:0000259" key="2">
    <source>
        <dbReference type="Pfam" id="PF17667"/>
    </source>
</evidence>
<feature type="domain" description="Fungal-type protein kinase" evidence="2">
    <location>
        <begin position="70"/>
        <end position="130"/>
    </location>
</feature>
<organism evidence="3 4">
    <name type="scientific">Pisolithus microcarpus 441</name>
    <dbReference type="NCBI Taxonomy" id="765257"/>
    <lineage>
        <taxon>Eukaryota</taxon>
        <taxon>Fungi</taxon>
        <taxon>Dikarya</taxon>
        <taxon>Basidiomycota</taxon>
        <taxon>Agaricomycotina</taxon>
        <taxon>Agaricomycetes</taxon>
        <taxon>Agaricomycetidae</taxon>
        <taxon>Boletales</taxon>
        <taxon>Sclerodermatineae</taxon>
        <taxon>Pisolithaceae</taxon>
        <taxon>Pisolithus</taxon>
    </lineage>
</organism>
<evidence type="ECO:0000256" key="1">
    <source>
        <dbReference type="SAM" id="MobiDB-lite"/>
    </source>
</evidence>